<dbReference type="STRING" id="1675527.AIOL_004320"/>
<dbReference type="GO" id="GO:0004022">
    <property type="term" value="F:alcohol dehydrogenase (NAD+) activity"/>
    <property type="evidence" value="ECO:0007669"/>
    <property type="project" value="UniProtKB-EC"/>
</dbReference>
<dbReference type="PANTHER" id="PTHR44154">
    <property type="entry name" value="QUINONE OXIDOREDUCTASE"/>
    <property type="match status" value="1"/>
</dbReference>
<protein>
    <submittedName>
        <fullName evidence="3">Alcohol dehydrogenase</fullName>
        <ecNumber evidence="3">1.1.1.1</ecNumber>
    </submittedName>
</protein>
<dbReference type="InterPro" id="IPR013154">
    <property type="entry name" value="ADH-like_N"/>
</dbReference>
<dbReference type="Pfam" id="PF00107">
    <property type="entry name" value="ADH_zinc_N"/>
    <property type="match status" value="1"/>
</dbReference>
<evidence type="ECO:0000313" key="3">
    <source>
        <dbReference type="EMBL" id="KMW59338.1"/>
    </source>
</evidence>
<dbReference type="SUPFAM" id="SSF50129">
    <property type="entry name" value="GroES-like"/>
    <property type="match status" value="1"/>
</dbReference>
<gene>
    <name evidence="3" type="ORF">AIOL_004320</name>
</gene>
<dbReference type="PANTHER" id="PTHR44154:SF1">
    <property type="entry name" value="QUINONE OXIDOREDUCTASE"/>
    <property type="match status" value="1"/>
</dbReference>
<dbReference type="InterPro" id="IPR020843">
    <property type="entry name" value="ER"/>
</dbReference>
<dbReference type="AlphaFoldDB" id="A0A0J9H0S2"/>
<dbReference type="Proteomes" id="UP000037178">
    <property type="component" value="Unassembled WGS sequence"/>
</dbReference>
<dbReference type="SUPFAM" id="SSF51735">
    <property type="entry name" value="NAD(P)-binding Rossmann-fold domains"/>
    <property type="match status" value="1"/>
</dbReference>
<dbReference type="InterPro" id="IPR051603">
    <property type="entry name" value="Zinc-ADH_QOR/CCCR"/>
</dbReference>
<dbReference type="EMBL" id="LFTY01000002">
    <property type="protein sequence ID" value="KMW59338.1"/>
    <property type="molecule type" value="Genomic_DNA"/>
</dbReference>
<dbReference type="CDD" id="cd08274">
    <property type="entry name" value="MDR9"/>
    <property type="match status" value="1"/>
</dbReference>
<dbReference type="InterPro" id="IPR011032">
    <property type="entry name" value="GroES-like_sf"/>
</dbReference>
<proteinExistence type="predicted"/>
<evidence type="ECO:0000259" key="2">
    <source>
        <dbReference type="SMART" id="SM00829"/>
    </source>
</evidence>
<comment type="caution">
    <text evidence="3">The sequence shown here is derived from an EMBL/GenBank/DDBJ whole genome shotgun (WGS) entry which is preliminary data.</text>
</comment>
<dbReference type="InterPro" id="IPR013149">
    <property type="entry name" value="ADH-like_C"/>
</dbReference>
<dbReference type="PATRIC" id="fig|1675527.3.peg.4520"/>
<keyword evidence="3" id="KW-0560">Oxidoreductase</keyword>
<dbReference type="Gene3D" id="3.40.50.720">
    <property type="entry name" value="NAD(P)-binding Rossmann-like Domain"/>
    <property type="match status" value="1"/>
</dbReference>
<dbReference type="EC" id="1.1.1.1" evidence="3"/>
<organism evidence="3 4">
    <name type="scientific">Candidatus Rhodobacter oscarellae</name>
    <dbReference type="NCBI Taxonomy" id="1675527"/>
    <lineage>
        <taxon>Bacteria</taxon>
        <taxon>Pseudomonadati</taxon>
        <taxon>Pseudomonadota</taxon>
        <taxon>Alphaproteobacteria</taxon>
        <taxon>Rhodobacterales</taxon>
        <taxon>Rhodobacter group</taxon>
        <taxon>Rhodobacter</taxon>
    </lineage>
</organism>
<sequence length="365" mass="38718">MTDIPTTMRAIVLTGHGGLDKLEYRTDWPVPQPAPHQVLIRVHATGMNNTDVNTRSGWYSKDVTEGTTGGAYEAVGDGDGTWGGSGVTFPRIQGADVCGTVVAAGAEADAGLIGKRVITDNWVRDWDDPLNKDKARYFGSELDGGYAEYCVTDYRNVGAVDSDLSDAELATFSCSYTTAEGMLSRAQVKAGDRVLITGASGGVGSALIQLANRRGAVTIAMASPAKHGEVAKLSPAHILDRAPEDLGQALADATGSDKVDVVADIVAGPYFPTLIEQISRGGHYVTSGAIAGPIVELDVRTLYLQDLTFHGSTVVEPHIFRDLITYIERGEVKPIVAGTYKLEDFHAGQETFIAKTHTGNIVVIP</sequence>
<dbReference type="Gene3D" id="3.90.180.10">
    <property type="entry name" value="Medium-chain alcohol dehydrogenases, catalytic domain"/>
    <property type="match status" value="1"/>
</dbReference>
<dbReference type="InterPro" id="IPR036291">
    <property type="entry name" value="NAD(P)-bd_dom_sf"/>
</dbReference>
<dbReference type="Pfam" id="PF08240">
    <property type="entry name" value="ADH_N"/>
    <property type="match status" value="1"/>
</dbReference>
<name>A0A0J9H0S2_9RHOB</name>
<reference evidence="3 4" key="1">
    <citation type="submission" date="2015-06" db="EMBL/GenBank/DDBJ databases">
        <title>Draft genome sequence of an Alphaproteobacteria species associated to the Mediterranean sponge Oscarella lobularis.</title>
        <authorList>
            <person name="Jourda C."/>
            <person name="Santini S."/>
            <person name="Claverie J.-M."/>
        </authorList>
    </citation>
    <scope>NUCLEOTIDE SEQUENCE [LARGE SCALE GENOMIC DNA]</scope>
    <source>
        <strain evidence="3">IGS</strain>
    </source>
</reference>
<evidence type="ECO:0000256" key="1">
    <source>
        <dbReference type="ARBA" id="ARBA00022857"/>
    </source>
</evidence>
<keyword evidence="1" id="KW-0521">NADP</keyword>
<keyword evidence="4" id="KW-1185">Reference proteome</keyword>
<dbReference type="RefSeq" id="WP_049644830.1">
    <property type="nucleotide sequence ID" value="NZ_LFTY01000002.1"/>
</dbReference>
<evidence type="ECO:0000313" key="4">
    <source>
        <dbReference type="Proteomes" id="UP000037178"/>
    </source>
</evidence>
<accession>A0A0J9H0S2</accession>
<dbReference type="SMART" id="SM00829">
    <property type="entry name" value="PKS_ER"/>
    <property type="match status" value="1"/>
</dbReference>
<feature type="domain" description="Enoyl reductase (ER)" evidence="2">
    <location>
        <begin position="17"/>
        <end position="363"/>
    </location>
</feature>